<dbReference type="InterPro" id="IPR059029">
    <property type="entry name" value="FAM13A_dom"/>
</dbReference>
<gene>
    <name evidence="6" type="primary">LOC106471281</name>
</gene>
<dbReference type="Proteomes" id="UP000694941">
    <property type="component" value="Unplaced"/>
</dbReference>
<keyword evidence="2" id="KW-0175">Coiled coil</keyword>
<evidence type="ECO:0000313" key="6">
    <source>
        <dbReference type="RefSeq" id="XP_013787329.1"/>
    </source>
</evidence>
<comment type="similarity">
    <text evidence="1">Belongs to the FAM13 family.</text>
</comment>
<feature type="coiled-coil region" evidence="2">
    <location>
        <begin position="734"/>
        <end position="805"/>
    </location>
</feature>
<dbReference type="PANTHER" id="PTHR15904:SF17">
    <property type="entry name" value="RHO-GAP DOMAIN-CONTAINING PROTEIN"/>
    <property type="match status" value="1"/>
</dbReference>
<keyword evidence="5" id="KW-1185">Reference proteome</keyword>
<dbReference type="Gene3D" id="1.10.555.10">
    <property type="entry name" value="Rho GTPase activation protein"/>
    <property type="match status" value="1"/>
</dbReference>
<evidence type="ECO:0000256" key="3">
    <source>
        <dbReference type="SAM" id="MobiDB-lite"/>
    </source>
</evidence>
<reference evidence="6" key="1">
    <citation type="submission" date="2025-08" db="UniProtKB">
        <authorList>
            <consortium name="RefSeq"/>
        </authorList>
    </citation>
    <scope>IDENTIFICATION</scope>
    <source>
        <tissue evidence="6">Muscle</tissue>
    </source>
</reference>
<evidence type="ECO:0000313" key="5">
    <source>
        <dbReference type="Proteomes" id="UP000694941"/>
    </source>
</evidence>
<organism evidence="5 6">
    <name type="scientific">Limulus polyphemus</name>
    <name type="common">Atlantic horseshoe crab</name>
    <dbReference type="NCBI Taxonomy" id="6850"/>
    <lineage>
        <taxon>Eukaryota</taxon>
        <taxon>Metazoa</taxon>
        <taxon>Ecdysozoa</taxon>
        <taxon>Arthropoda</taxon>
        <taxon>Chelicerata</taxon>
        <taxon>Merostomata</taxon>
        <taxon>Xiphosura</taxon>
        <taxon>Limulidae</taxon>
        <taxon>Limulus</taxon>
    </lineage>
</organism>
<evidence type="ECO:0000256" key="2">
    <source>
        <dbReference type="SAM" id="Coils"/>
    </source>
</evidence>
<dbReference type="PANTHER" id="PTHR15904">
    <property type="entry name" value="FAM13"/>
    <property type="match status" value="1"/>
</dbReference>
<feature type="coiled-coil region" evidence="2">
    <location>
        <begin position="1014"/>
        <end position="1048"/>
    </location>
</feature>
<feature type="region of interest" description="Disordered" evidence="3">
    <location>
        <begin position="944"/>
        <end position="965"/>
    </location>
</feature>
<dbReference type="SUPFAM" id="SSF48350">
    <property type="entry name" value="GTPase activation domain, GAP"/>
    <property type="match status" value="1"/>
</dbReference>
<dbReference type="InterPro" id="IPR039102">
    <property type="entry name" value="FAM13"/>
</dbReference>
<proteinExistence type="inferred from homology"/>
<dbReference type="InterPro" id="IPR000198">
    <property type="entry name" value="RhoGAP_dom"/>
</dbReference>
<dbReference type="PROSITE" id="PS50238">
    <property type="entry name" value="RHOGAP"/>
    <property type="match status" value="1"/>
</dbReference>
<feature type="compositionally biased region" description="Polar residues" evidence="3">
    <location>
        <begin position="949"/>
        <end position="964"/>
    </location>
</feature>
<evidence type="ECO:0000259" key="4">
    <source>
        <dbReference type="PROSITE" id="PS50238"/>
    </source>
</evidence>
<feature type="domain" description="Rho-GAP" evidence="4">
    <location>
        <begin position="55"/>
        <end position="244"/>
    </location>
</feature>
<dbReference type="RefSeq" id="XP_013787329.1">
    <property type="nucleotide sequence ID" value="XM_013931875.2"/>
</dbReference>
<dbReference type="GeneID" id="106471281"/>
<dbReference type="Pfam" id="PF26116">
    <property type="entry name" value="FAM13A"/>
    <property type="match status" value="1"/>
</dbReference>
<name>A0ABM1BRM5_LIMPO</name>
<evidence type="ECO:0000256" key="1">
    <source>
        <dbReference type="ARBA" id="ARBA00007549"/>
    </source>
</evidence>
<accession>A0ABM1BRM5</accession>
<sequence length="1081" mass="123646">MKYPVGPLYSPLAGFDTLIHQTLEDGGEQRDNLSKLTVACCNNKNLIIQPKAFGIPLTKLVKKTFTEFSVPFVLMRICHFIEEKGADKIDLSRRSKNTQLVESLRIAFDETGNAPLEAECDVSTATVLLEIFLHQLPDPIIPKDTLPAYVLAVQDIQKDKEGCILKLKGLVEKLPLDNFNTLKFITQFIFRVNQKYSEREEIMIMGFSLGSKIFRLAYEGDNHKNQLVCNLLMELLVYDYNIIFENGVDQLYDDKPLRRKCNDDDNTLDAQDSEVVASAYSFKSVASFCSASADPSVNLKPLSIIIPPMEKYDAEDVSLEARVPTLLVDSSVVQSFKEPLVKCLDMHTIQQQSLPHQGRKRKERRPSKEECLLIQSSFVERKSADPVMFWELSQNISQDETRIMVSSDTKIIETREPSVSITKWRDHLGSMLTAELSPHPPLAKRQELESFLELEYKIPIQDIVGQSDSLFETCNVSEFHEVQRSAERMAPLKQPLYQKSMHTVNNVMDKQLKPKSESCENQVESDVRKNNSYFGKVPVKTCKNSVTKMEESCKDSFKENYERKKFPSDRLHTQPNSKYHVGCDKYGHYLPMCKHGSHQGCERIPALQSGSKLSHPLLEVHPVNTVDANYYSDDDTSNENTIPSFDFTFSSDREDVQEPVLSEHRHSWPLTTSGLEDPMLSPSFYHLKKTNSFEASLSLSAGICLPHLRSLDPNIPPSSPKDQHVFTNRVFKNKDKITSSIKQLTKKIHKLKKKIRHFEENFEGDYGFRPSHADKMNYPEVKKMMTELNKLRKDLKGVREEQQLEQDSGDYIFTRFVGKSGTVGHSDLSDSYKFPMEKVLDKGKAHLSEEKCIANVPETVEGMTTDQMLKEELDIQRDLLRFERTPGRPLTDNQKEITHPLYDRCRNVKRMSGRISVFGNSLGKEPGTELQPILEHVAMDFKSPERSGSLGQIENSPSNLTEASPSALLPQEEHACAASQKGQAISKHEEKSVTAEFNNSNFHELSLPELLQQRRQTRLEKRRLRRILREFEEEFQQKNGRKVQKEDKISVEPVYSEYKHTKGKLKLLEALVTKHELHHRI</sequence>
<dbReference type="SMART" id="SM00324">
    <property type="entry name" value="RhoGAP"/>
    <property type="match status" value="1"/>
</dbReference>
<protein>
    <submittedName>
        <fullName evidence="6">Protein FAM13B-like isoform X1</fullName>
    </submittedName>
</protein>
<dbReference type="Pfam" id="PF00620">
    <property type="entry name" value="RhoGAP"/>
    <property type="match status" value="1"/>
</dbReference>
<dbReference type="InterPro" id="IPR008936">
    <property type="entry name" value="Rho_GTPase_activation_prot"/>
</dbReference>